<dbReference type="Pfam" id="PF07963">
    <property type="entry name" value="N_methyl"/>
    <property type="match status" value="1"/>
</dbReference>
<dbReference type="Proteomes" id="UP000231742">
    <property type="component" value="Unassembled WGS sequence"/>
</dbReference>
<evidence type="ECO:0000313" key="3">
    <source>
        <dbReference type="Proteomes" id="UP000231742"/>
    </source>
</evidence>
<dbReference type="OrthoDB" id="5117357at2"/>
<keyword evidence="1" id="KW-0472">Membrane</keyword>
<dbReference type="RefSeq" id="WP_100388175.1">
    <property type="nucleotide sequence ID" value="NZ_BMZU01000001.1"/>
</dbReference>
<dbReference type="InterPro" id="IPR012902">
    <property type="entry name" value="N_methyl_site"/>
</dbReference>
<proteinExistence type="predicted"/>
<protein>
    <submittedName>
        <fullName evidence="2">Pilin/secretion family protein with methylation motif</fullName>
    </submittedName>
</protein>
<keyword evidence="1" id="KW-1133">Transmembrane helix</keyword>
<sequence>MTTLRSVLFSRVSRLQRDEAGVTLSELIVTMALMGMLLAMVMTIFVTFTRTFADERSASANTSAATIAMNELTRVIRSGTENPVASVALNEPVFSVASPENVVLQAYLDTDALDPEPVKVQFEITSDRTLVETRWDARALSSGYFTFYNTAASQRTVVRQIATGGSPVFQFYTKDNVELTMPSGGSLSETDRRLIAAVKVTMTVQTDPSGDAKTATLENTVGIPNLGFSRIGIDR</sequence>
<keyword evidence="1" id="KW-0812">Transmembrane</keyword>
<reference evidence="2 3" key="1">
    <citation type="submission" date="2017-11" db="EMBL/GenBank/DDBJ databases">
        <title>Genomic Encyclopedia of Archaeal and Bacterial Type Strains, Phase II (KMG-II): From Individual Species to Whole Genera.</title>
        <authorList>
            <person name="Goeker M."/>
        </authorList>
    </citation>
    <scope>NUCLEOTIDE SEQUENCE [LARGE SCALE GENOMIC DNA]</scope>
    <source>
        <strain evidence="2 3">DSM 16400</strain>
    </source>
</reference>
<dbReference type="EMBL" id="PGFH01000001">
    <property type="protein sequence ID" value="PJJ81502.1"/>
    <property type="molecule type" value="Genomic_DNA"/>
</dbReference>
<gene>
    <name evidence="2" type="ORF">CLV85_0679</name>
</gene>
<evidence type="ECO:0000256" key="1">
    <source>
        <dbReference type="SAM" id="Phobius"/>
    </source>
</evidence>
<organism evidence="2 3">
    <name type="scientific">Salinibacterium amurskyense</name>
    <dbReference type="NCBI Taxonomy" id="205941"/>
    <lineage>
        <taxon>Bacteria</taxon>
        <taxon>Bacillati</taxon>
        <taxon>Actinomycetota</taxon>
        <taxon>Actinomycetes</taxon>
        <taxon>Micrococcales</taxon>
        <taxon>Microbacteriaceae</taxon>
        <taxon>Salinibacterium</taxon>
    </lineage>
</organism>
<keyword evidence="3" id="KW-1185">Reference proteome</keyword>
<evidence type="ECO:0000313" key="2">
    <source>
        <dbReference type="EMBL" id="PJJ81502.1"/>
    </source>
</evidence>
<feature type="transmembrane region" description="Helical" evidence="1">
    <location>
        <begin position="27"/>
        <end position="48"/>
    </location>
</feature>
<dbReference type="AlphaFoldDB" id="A0A2M9D747"/>
<comment type="caution">
    <text evidence="2">The sequence shown here is derived from an EMBL/GenBank/DDBJ whole genome shotgun (WGS) entry which is preliminary data.</text>
</comment>
<accession>A0A2M9D747</accession>
<name>A0A2M9D747_9MICO</name>